<feature type="compositionally biased region" description="Low complexity" evidence="1">
    <location>
        <begin position="238"/>
        <end position="251"/>
    </location>
</feature>
<feature type="compositionally biased region" description="Basic and acidic residues" evidence="1">
    <location>
        <begin position="252"/>
        <end position="268"/>
    </location>
</feature>
<comment type="caution">
    <text evidence="2">The sequence shown here is derived from an EMBL/GenBank/DDBJ whole genome shotgun (WGS) entry which is preliminary data.</text>
</comment>
<feature type="region of interest" description="Disordered" evidence="1">
    <location>
        <begin position="185"/>
        <end position="313"/>
    </location>
</feature>
<reference evidence="2" key="1">
    <citation type="submission" date="2020-03" db="EMBL/GenBank/DDBJ databases">
        <authorList>
            <person name="Weist P."/>
        </authorList>
    </citation>
    <scope>NUCLEOTIDE SEQUENCE</scope>
</reference>
<gene>
    <name evidence="2" type="ORF">PLEPLA_LOCUS20323</name>
</gene>
<dbReference type="Proteomes" id="UP001153269">
    <property type="component" value="Unassembled WGS sequence"/>
</dbReference>
<feature type="non-terminal residue" evidence="2">
    <location>
        <position position="558"/>
    </location>
</feature>
<dbReference type="AlphaFoldDB" id="A0A9N7ULF6"/>
<evidence type="ECO:0000313" key="3">
    <source>
        <dbReference type="Proteomes" id="UP001153269"/>
    </source>
</evidence>
<proteinExistence type="predicted"/>
<protein>
    <submittedName>
        <fullName evidence="2">Uncharacterized protein</fullName>
    </submittedName>
</protein>
<sequence>WPEQELSPGDPRSSSSEATDVSDEVSSEKKDDADPGQRDLKLRHRRAPAAENKPSSYSPAGSYVQIPEDEITTAPDSEAGTGVQDSHREAETYTAEATHNLECDTTTVAETKVERATHDGVREEEVLEEVRGDGGCWKELEGIRDERHKEVEKEFEAEDQDDGSVTTDEDDSCCCICYGKAELEEENHPRDSIDGSNHSSYQLSPEEEKENEGEEAEEEFVEQQLAPQQDEICPSTCEQEPSSPQDCQQPQSEEKQDDISKPLDKDTDLTDPGSDAPSLQKELHHEINQTSGDDTLAEESVDLHLPSQDEDRQTVRLFNSEAEDTSITAAPDAAVCDNDTITTSVMSEEISPPDTLALPHDLGSDRMQTNGTSPDLDLLMWKPPLPSLERSELRDQDEGSRSSPAVEAESGISSMAVSPDLQDAGHDFGETIENMLVPQLDCDPESEEGTEAKNNLYADDAAVSIMKADTAGLVFGPYPSHVSHQPHSEHTGEAKFDSFADNQDTFGHEIEDSYHTALEQLMLQISANAMSTTDELRNQTDEKVVVEVVEKKEKRRKT</sequence>
<dbReference type="EMBL" id="CADEAL010001423">
    <property type="protein sequence ID" value="CAB1432266.1"/>
    <property type="molecule type" value="Genomic_DNA"/>
</dbReference>
<organism evidence="2 3">
    <name type="scientific">Pleuronectes platessa</name>
    <name type="common">European plaice</name>
    <dbReference type="NCBI Taxonomy" id="8262"/>
    <lineage>
        <taxon>Eukaryota</taxon>
        <taxon>Metazoa</taxon>
        <taxon>Chordata</taxon>
        <taxon>Craniata</taxon>
        <taxon>Vertebrata</taxon>
        <taxon>Euteleostomi</taxon>
        <taxon>Actinopterygii</taxon>
        <taxon>Neopterygii</taxon>
        <taxon>Teleostei</taxon>
        <taxon>Neoteleostei</taxon>
        <taxon>Acanthomorphata</taxon>
        <taxon>Carangaria</taxon>
        <taxon>Pleuronectiformes</taxon>
        <taxon>Pleuronectoidei</taxon>
        <taxon>Pleuronectidae</taxon>
        <taxon>Pleuronectes</taxon>
    </lineage>
</organism>
<feature type="compositionally biased region" description="Polar residues" evidence="1">
    <location>
        <begin position="194"/>
        <end position="203"/>
    </location>
</feature>
<accession>A0A9N7ULF6</accession>
<feature type="compositionally biased region" description="Basic and acidic residues" evidence="1">
    <location>
        <begin position="389"/>
        <end position="400"/>
    </location>
</feature>
<feature type="compositionally biased region" description="Basic and acidic residues" evidence="1">
    <location>
        <begin position="26"/>
        <end position="40"/>
    </location>
</feature>
<feature type="compositionally biased region" description="Acidic residues" evidence="1">
    <location>
        <begin position="155"/>
        <end position="172"/>
    </location>
</feature>
<evidence type="ECO:0000313" key="2">
    <source>
        <dbReference type="EMBL" id="CAB1432266.1"/>
    </source>
</evidence>
<feature type="region of interest" description="Disordered" evidence="1">
    <location>
        <begin position="144"/>
        <end position="172"/>
    </location>
</feature>
<name>A0A9N7ULF6_PLEPL</name>
<feature type="region of interest" description="Disordered" evidence="1">
    <location>
        <begin position="1"/>
        <end position="100"/>
    </location>
</feature>
<evidence type="ECO:0000256" key="1">
    <source>
        <dbReference type="SAM" id="MobiDB-lite"/>
    </source>
</evidence>
<keyword evidence="3" id="KW-1185">Reference proteome</keyword>
<feature type="region of interest" description="Disordered" evidence="1">
    <location>
        <begin position="389"/>
        <end position="420"/>
    </location>
</feature>
<feature type="compositionally biased region" description="Acidic residues" evidence="1">
    <location>
        <begin position="205"/>
        <end position="221"/>
    </location>
</feature>
<feature type="compositionally biased region" description="Basic and acidic residues" evidence="1">
    <location>
        <begin position="144"/>
        <end position="154"/>
    </location>
</feature>